<gene>
    <name evidence="2" type="ORF">FOXB_16329</name>
</gene>
<feature type="region of interest" description="Disordered" evidence="1">
    <location>
        <begin position="11"/>
        <end position="46"/>
    </location>
</feature>
<comment type="caution">
    <text evidence="2">The sequence shown here is derived from an EMBL/GenBank/DDBJ whole genome shotgun (WGS) entry which is preliminary data.</text>
</comment>
<reference evidence="2" key="1">
    <citation type="journal article" date="2012" name="Mol. Plant Microbe Interact.">
        <title>A highly conserved effector in Fusarium oxysporum is required for full virulence on Arabidopsis.</title>
        <authorList>
            <person name="Thatcher L.F."/>
            <person name="Gardiner D.M."/>
            <person name="Kazan K."/>
            <person name="Manners J."/>
        </authorList>
    </citation>
    <scope>NUCLEOTIDE SEQUENCE [LARGE SCALE GENOMIC DNA]</scope>
    <source>
        <strain evidence="2">Fo5176</strain>
    </source>
</reference>
<sequence length="414" mass="46151">MHLFSRLKSLNPYRHNKSNPAHSPFNPIQRDESSLPPPYASPSTQLSAQGHTQSCEVFSTWEKGGEASTNYTYEVWVLPKSCLGAPAYEAQIRCLEHWSELQTIHESEVNVRCILHYPPSDSQDTKLGFYKDMMYAKNLDMIYKSWDKRDCSPIHAASRQRYSLTTIDDEIGKIITFSQATPDADINKVKSELLPFLVATVAKSQEGWPLKEFLKRKGEIFDEGSLLRFSKSVALAAQFKLQSVSAFQASGEGTSQALYTVNFLPDMVANATYDAIRGFFTPADMALKHKLKTGDKKGRPDSYCLKLVSFGADDAAEGGALWQEWDDACHGDEDRTDHTFINAKRLLSEGPGTMLGQRIILAAAMSHLDRTSGKKRTDAGLYGDGTSLDFADWKNCLACQNYEAVRSSSGKPRK</sequence>
<evidence type="ECO:0000256" key="1">
    <source>
        <dbReference type="SAM" id="MobiDB-lite"/>
    </source>
</evidence>
<accession>F9GCE6</accession>
<dbReference type="AlphaFoldDB" id="F9GCE6"/>
<dbReference type="EMBL" id="AFQF01004983">
    <property type="protein sequence ID" value="EGU73161.1"/>
    <property type="molecule type" value="Genomic_DNA"/>
</dbReference>
<name>F9GCE6_FUSOF</name>
<evidence type="ECO:0000313" key="2">
    <source>
        <dbReference type="EMBL" id="EGU73161.1"/>
    </source>
</evidence>
<dbReference type="OrthoDB" id="5062733at2759"/>
<proteinExistence type="predicted"/>
<protein>
    <submittedName>
        <fullName evidence="2">Uncharacterized protein</fullName>
    </submittedName>
</protein>
<organism evidence="2">
    <name type="scientific">Fusarium oxysporum (strain Fo5176)</name>
    <name type="common">Fusarium vascular wilt</name>
    <dbReference type="NCBI Taxonomy" id="660025"/>
    <lineage>
        <taxon>Eukaryota</taxon>
        <taxon>Fungi</taxon>
        <taxon>Dikarya</taxon>
        <taxon>Ascomycota</taxon>
        <taxon>Pezizomycotina</taxon>
        <taxon>Sordariomycetes</taxon>
        <taxon>Hypocreomycetidae</taxon>
        <taxon>Hypocreales</taxon>
        <taxon>Nectriaceae</taxon>
        <taxon>Fusarium</taxon>
        <taxon>Fusarium oxysporum species complex</taxon>
    </lineage>
</organism>